<keyword evidence="3 8" id="KW-0863">Zinc-finger</keyword>
<dbReference type="GO" id="GO:0000981">
    <property type="term" value="F:DNA-binding transcription factor activity, RNA polymerase II-specific"/>
    <property type="evidence" value="ECO:0007669"/>
    <property type="project" value="InterPro"/>
</dbReference>
<feature type="domain" description="Zn(2)-C6 fungal-type" evidence="9">
    <location>
        <begin position="85"/>
        <end position="114"/>
    </location>
</feature>
<evidence type="ECO:0000256" key="3">
    <source>
        <dbReference type="ARBA" id="ARBA00022771"/>
    </source>
</evidence>
<keyword evidence="5" id="KW-0805">Transcription regulation</keyword>
<feature type="non-terminal residue" evidence="11">
    <location>
        <position position="1"/>
    </location>
</feature>
<evidence type="ECO:0000256" key="8">
    <source>
        <dbReference type="PROSITE-ProRule" id="PRU00042"/>
    </source>
</evidence>
<evidence type="ECO:0000256" key="5">
    <source>
        <dbReference type="ARBA" id="ARBA00023015"/>
    </source>
</evidence>
<dbReference type="AlphaFoldDB" id="A0A9P9DBN6"/>
<dbReference type="Gene3D" id="3.30.160.60">
    <property type="entry name" value="Classic Zinc Finger"/>
    <property type="match status" value="2"/>
</dbReference>
<dbReference type="EMBL" id="JAGMUV010000029">
    <property type="protein sequence ID" value="KAH7116308.1"/>
    <property type="molecule type" value="Genomic_DNA"/>
</dbReference>
<keyword evidence="12" id="KW-1185">Reference proteome</keyword>
<name>A0A9P9DBN6_9HYPO</name>
<dbReference type="PROSITE" id="PS50048">
    <property type="entry name" value="ZN2_CY6_FUNGAL_2"/>
    <property type="match status" value="1"/>
</dbReference>
<dbReference type="PROSITE" id="PS00463">
    <property type="entry name" value="ZN2_CY6_FUNGAL_1"/>
    <property type="match status" value="1"/>
</dbReference>
<evidence type="ECO:0008006" key="13">
    <source>
        <dbReference type="Google" id="ProtNLM"/>
    </source>
</evidence>
<evidence type="ECO:0000256" key="1">
    <source>
        <dbReference type="ARBA" id="ARBA00022723"/>
    </source>
</evidence>
<dbReference type="InterPro" id="IPR001138">
    <property type="entry name" value="Zn2Cys6_DnaBD"/>
</dbReference>
<reference evidence="11" key="1">
    <citation type="journal article" date="2021" name="Nat. Commun.">
        <title>Genetic determinants of endophytism in the Arabidopsis root mycobiome.</title>
        <authorList>
            <person name="Mesny F."/>
            <person name="Miyauchi S."/>
            <person name="Thiergart T."/>
            <person name="Pickel B."/>
            <person name="Atanasova L."/>
            <person name="Karlsson M."/>
            <person name="Huettel B."/>
            <person name="Barry K.W."/>
            <person name="Haridas S."/>
            <person name="Chen C."/>
            <person name="Bauer D."/>
            <person name="Andreopoulos W."/>
            <person name="Pangilinan J."/>
            <person name="LaButti K."/>
            <person name="Riley R."/>
            <person name="Lipzen A."/>
            <person name="Clum A."/>
            <person name="Drula E."/>
            <person name="Henrissat B."/>
            <person name="Kohler A."/>
            <person name="Grigoriev I.V."/>
            <person name="Martin F.M."/>
            <person name="Hacquard S."/>
        </authorList>
    </citation>
    <scope>NUCLEOTIDE SEQUENCE</scope>
    <source>
        <strain evidence="11">MPI-CAGE-AT-0147</strain>
    </source>
</reference>
<sequence>MESAGSRLAFRCTVCSSAFTRLEHLQRHTATHTGRRPFCCTFCTVTFTRSRDALIRHWKTCELRLSSGNSIPNLSQRKRGRKQHACDRCAQMKMRCNQTLPCNKCNDRKQDCTYNRF</sequence>
<comment type="caution">
    <text evidence="11">The sequence shown here is derived from an EMBL/GenBank/DDBJ whole genome shotgun (WGS) entry which is preliminary data.</text>
</comment>
<dbReference type="InterPro" id="IPR013087">
    <property type="entry name" value="Znf_C2H2_type"/>
</dbReference>
<gene>
    <name evidence="11" type="ORF">EDB81DRAFT_668613</name>
</gene>
<protein>
    <recommendedName>
        <fullName evidence="13">C2H2-type domain-containing protein</fullName>
    </recommendedName>
</protein>
<evidence type="ECO:0000259" key="10">
    <source>
        <dbReference type="PROSITE" id="PS50157"/>
    </source>
</evidence>
<dbReference type="FunFam" id="3.30.160.60:FF:000072">
    <property type="entry name" value="zinc finger protein 143 isoform X1"/>
    <property type="match status" value="1"/>
</dbReference>
<dbReference type="GO" id="GO:0008270">
    <property type="term" value="F:zinc ion binding"/>
    <property type="evidence" value="ECO:0007669"/>
    <property type="project" value="UniProtKB-KW"/>
</dbReference>
<dbReference type="PANTHER" id="PTHR47660">
    <property type="entry name" value="TRANSCRIPTION FACTOR WITH C2H2 AND ZN(2)-CYS(6) DNA BINDING DOMAIN (EUROFUNG)-RELATED-RELATED"/>
    <property type="match status" value="1"/>
</dbReference>
<dbReference type="SUPFAM" id="SSF57701">
    <property type="entry name" value="Zn2/Cys6 DNA-binding domain"/>
    <property type="match status" value="1"/>
</dbReference>
<dbReference type="PROSITE" id="PS50157">
    <property type="entry name" value="ZINC_FINGER_C2H2_2"/>
    <property type="match status" value="1"/>
</dbReference>
<evidence type="ECO:0000313" key="12">
    <source>
        <dbReference type="Proteomes" id="UP000738349"/>
    </source>
</evidence>
<evidence type="ECO:0000256" key="4">
    <source>
        <dbReference type="ARBA" id="ARBA00022833"/>
    </source>
</evidence>
<keyword evidence="7" id="KW-0539">Nucleus</keyword>
<keyword evidence="1" id="KW-0479">Metal-binding</keyword>
<dbReference type="Gene3D" id="4.10.240.10">
    <property type="entry name" value="Zn(2)-C6 fungal-type DNA-binding domain"/>
    <property type="match status" value="1"/>
</dbReference>
<dbReference type="PROSITE" id="PS00028">
    <property type="entry name" value="ZINC_FINGER_C2H2_1"/>
    <property type="match status" value="1"/>
</dbReference>
<evidence type="ECO:0000256" key="2">
    <source>
        <dbReference type="ARBA" id="ARBA00022737"/>
    </source>
</evidence>
<evidence type="ECO:0000259" key="9">
    <source>
        <dbReference type="PROSITE" id="PS50048"/>
    </source>
</evidence>
<dbReference type="InterPro" id="IPR036864">
    <property type="entry name" value="Zn2-C6_fun-type_DNA-bd_sf"/>
</dbReference>
<evidence type="ECO:0000256" key="6">
    <source>
        <dbReference type="ARBA" id="ARBA00023163"/>
    </source>
</evidence>
<organism evidence="11 12">
    <name type="scientific">Dactylonectria macrodidyma</name>
    <dbReference type="NCBI Taxonomy" id="307937"/>
    <lineage>
        <taxon>Eukaryota</taxon>
        <taxon>Fungi</taxon>
        <taxon>Dikarya</taxon>
        <taxon>Ascomycota</taxon>
        <taxon>Pezizomycotina</taxon>
        <taxon>Sordariomycetes</taxon>
        <taxon>Hypocreomycetidae</taxon>
        <taxon>Hypocreales</taxon>
        <taxon>Nectriaceae</taxon>
        <taxon>Dactylonectria</taxon>
    </lineage>
</organism>
<keyword evidence="2" id="KW-0677">Repeat</keyword>
<dbReference type="Pfam" id="PF00172">
    <property type="entry name" value="Zn_clus"/>
    <property type="match status" value="1"/>
</dbReference>
<proteinExistence type="predicted"/>
<dbReference type="PANTHER" id="PTHR47660:SF2">
    <property type="entry name" value="TRANSCRIPTION FACTOR WITH C2H2 AND ZN(2)-CYS(6) DNA BINDING DOMAIN (EUROFUNG)"/>
    <property type="match status" value="1"/>
</dbReference>
<keyword evidence="6" id="KW-0804">Transcription</keyword>
<dbReference type="SUPFAM" id="SSF57667">
    <property type="entry name" value="beta-beta-alpha zinc fingers"/>
    <property type="match status" value="1"/>
</dbReference>
<dbReference type="InterPro" id="IPR036236">
    <property type="entry name" value="Znf_C2H2_sf"/>
</dbReference>
<feature type="domain" description="C2H2-type" evidence="10">
    <location>
        <begin position="10"/>
        <end position="37"/>
    </location>
</feature>
<evidence type="ECO:0000256" key="7">
    <source>
        <dbReference type="ARBA" id="ARBA00023242"/>
    </source>
</evidence>
<evidence type="ECO:0000313" key="11">
    <source>
        <dbReference type="EMBL" id="KAH7116308.1"/>
    </source>
</evidence>
<dbReference type="Proteomes" id="UP000738349">
    <property type="component" value="Unassembled WGS sequence"/>
</dbReference>
<dbReference type="GO" id="GO:0000978">
    <property type="term" value="F:RNA polymerase II cis-regulatory region sequence-specific DNA binding"/>
    <property type="evidence" value="ECO:0007669"/>
    <property type="project" value="UniProtKB-ARBA"/>
</dbReference>
<keyword evidence="4" id="KW-0862">Zinc</keyword>
<accession>A0A9P9DBN6</accession>
<dbReference type="OrthoDB" id="10018191at2759"/>